<reference evidence="1 2" key="1">
    <citation type="submission" date="2016-03" db="EMBL/GenBank/DDBJ databases">
        <title>Complete genome sequence of a soil Actinobacterium, Nocardioides dokdonensis FR1436.</title>
        <authorList>
            <person name="Kwon S.-K."/>
            <person name="Kim K."/>
            <person name="Kim J.F."/>
        </authorList>
    </citation>
    <scope>NUCLEOTIDE SEQUENCE [LARGE SCALE GENOMIC DNA]</scope>
    <source>
        <strain evidence="1 2">FR1436</strain>
    </source>
</reference>
<protein>
    <recommendedName>
        <fullName evidence="3">Lipoprotein</fullName>
    </recommendedName>
</protein>
<sequence length="228" mass="24341">MQPRTVRGAVAAAVAMMMPMTGCGSSTFADQDGEEVLATAAEAMADVTSFRVRAEVRIDHENVMSDFVVAEEGCSGELEGDDLAAEVLSDGDLVWVRGNEAFWSTEVSQRKARRLVRLVDDGWIAARADLVPEVAQLCDLDLAADGLVLEEGQEPPPVDGTTSIGRDEVVVLGSSSGAVYVRSTAPHHVLLLTDRELGAEVRFSEIDEPVSISWPDPEQVVGPFTTGV</sequence>
<organism evidence="1 2">
    <name type="scientific">Nocardioides dokdonensis FR1436</name>
    <dbReference type="NCBI Taxonomy" id="1300347"/>
    <lineage>
        <taxon>Bacteria</taxon>
        <taxon>Bacillati</taxon>
        <taxon>Actinomycetota</taxon>
        <taxon>Actinomycetes</taxon>
        <taxon>Propionibacteriales</taxon>
        <taxon>Nocardioidaceae</taxon>
        <taxon>Nocardioides</taxon>
    </lineage>
</organism>
<dbReference type="EMBL" id="CP015079">
    <property type="protein sequence ID" value="ANH37915.1"/>
    <property type="molecule type" value="Genomic_DNA"/>
</dbReference>
<dbReference type="KEGG" id="ndk:I601_1479"/>
<keyword evidence="2" id="KW-1185">Reference proteome</keyword>
<accession>A0A1A9GKD3</accession>
<dbReference type="PATRIC" id="fig|1300347.3.peg.1479"/>
<proteinExistence type="predicted"/>
<evidence type="ECO:0000313" key="2">
    <source>
        <dbReference type="Proteomes" id="UP000077868"/>
    </source>
</evidence>
<dbReference type="Proteomes" id="UP000077868">
    <property type="component" value="Chromosome"/>
</dbReference>
<gene>
    <name evidence="1" type="ORF">I601_1479</name>
</gene>
<dbReference type="RefSeq" id="WP_157519951.1">
    <property type="nucleotide sequence ID" value="NZ_CP015079.1"/>
</dbReference>
<evidence type="ECO:0000313" key="1">
    <source>
        <dbReference type="EMBL" id="ANH37915.1"/>
    </source>
</evidence>
<dbReference type="OrthoDB" id="4350224at2"/>
<name>A0A1A9GKD3_9ACTN</name>
<evidence type="ECO:0008006" key="3">
    <source>
        <dbReference type="Google" id="ProtNLM"/>
    </source>
</evidence>
<dbReference type="AlphaFoldDB" id="A0A1A9GKD3"/>